<dbReference type="Proteomes" id="UP000041770">
    <property type="component" value="Unassembled WGS sequence"/>
</dbReference>
<name>A0A655VW83_VIBCL</name>
<dbReference type="AlphaFoldDB" id="A0A655VW83"/>
<proteinExistence type="predicted"/>
<gene>
    <name evidence="1" type="ORF">ERS013200_00318</name>
</gene>
<protein>
    <submittedName>
        <fullName evidence="1">Uncharacterized protein</fullName>
    </submittedName>
</protein>
<evidence type="ECO:0000313" key="2">
    <source>
        <dbReference type="Proteomes" id="UP000041770"/>
    </source>
</evidence>
<sequence>MKLIIDKSADHFAAFCHLGRFIGQSEIMKVQRQLGGVNQFAERGDIVVFCTKKNDVEHSNSCLLEYLAYRYTH</sequence>
<dbReference type="EMBL" id="CWQY01000002">
    <property type="protein sequence ID" value="CSC02607.1"/>
    <property type="molecule type" value="Genomic_DNA"/>
</dbReference>
<evidence type="ECO:0000313" key="1">
    <source>
        <dbReference type="EMBL" id="CSC02607.1"/>
    </source>
</evidence>
<accession>A0A655VW83</accession>
<reference evidence="1 2" key="1">
    <citation type="submission" date="2015-07" db="EMBL/GenBank/DDBJ databases">
        <authorList>
            <consortium name="Pathogen Informatics"/>
        </authorList>
    </citation>
    <scope>NUCLEOTIDE SEQUENCE [LARGE SCALE GENOMIC DNA]</scope>
    <source>
        <strain evidence="1 2">A316</strain>
    </source>
</reference>
<organism evidence="1 2">
    <name type="scientific">Vibrio cholerae</name>
    <dbReference type="NCBI Taxonomy" id="666"/>
    <lineage>
        <taxon>Bacteria</taxon>
        <taxon>Pseudomonadati</taxon>
        <taxon>Pseudomonadota</taxon>
        <taxon>Gammaproteobacteria</taxon>
        <taxon>Vibrionales</taxon>
        <taxon>Vibrionaceae</taxon>
        <taxon>Vibrio</taxon>
    </lineage>
</organism>